<comment type="caution">
    <text evidence="3">The sequence shown here is derived from an EMBL/GenBank/DDBJ whole genome shotgun (WGS) entry which is preliminary data.</text>
</comment>
<dbReference type="AlphaFoldDB" id="A0A426X879"/>
<feature type="transmembrane region" description="Helical" evidence="2">
    <location>
        <begin position="112"/>
        <end position="130"/>
    </location>
</feature>
<evidence type="ECO:0000313" key="4">
    <source>
        <dbReference type="Proteomes" id="UP000287651"/>
    </source>
</evidence>
<keyword evidence="2" id="KW-0472">Membrane</keyword>
<proteinExistence type="predicted"/>
<feature type="transmembrane region" description="Helical" evidence="2">
    <location>
        <begin position="142"/>
        <end position="165"/>
    </location>
</feature>
<organism evidence="3 4">
    <name type="scientific">Ensete ventricosum</name>
    <name type="common">Abyssinian banana</name>
    <name type="synonym">Musa ensete</name>
    <dbReference type="NCBI Taxonomy" id="4639"/>
    <lineage>
        <taxon>Eukaryota</taxon>
        <taxon>Viridiplantae</taxon>
        <taxon>Streptophyta</taxon>
        <taxon>Embryophyta</taxon>
        <taxon>Tracheophyta</taxon>
        <taxon>Spermatophyta</taxon>
        <taxon>Magnoliopsida</taxon>
        <taxon>Liliopsida</taxon>
        <taxon>Zingiberales</taxon>
        <taxon>Musaceae</taxon>
        <taxon>Ensete</taxon>
    </lineage>
</organism>
<name>A0A426X879_ENSVE</name>
<evidence type="ECO:0000256" key="2">
    <source>
        <dbReference type="SAM" id="Phobius"/>
    </source>
</evidence>
<sequence length="189" mass="21339">PRSLAPIDGGLRRRSEKGRKSPSLVRGSFGERQKHRGKEVAKGCGRVGQQSGEGEVVREKKVRRRTLLYPNPTKASLPRLRRPVADLYRRPVTVLIAAAAEKKKRKWTGFDGIARMIVGLMLISCGFRCFRGDRFPRGNWGFYYYWLSYESGFLGSVLGAVSGYCTIRAIKQEKQGCPIWALLMQIIGY</sequence>
<dbReference type="Proteomes" id="UP000287651">
    <property type="component" value="Unassembled WGS sequence"/>
</dbReference>
<dbReference type="EMBL" id="AMZH03024695">
    <property type="protein sequence ID" value="RRT35658.1"/>
    <property type="molecule type" value="Genomic_DNA"/>
</dbReference>
<feature type="region of interest" description="Disordered" evidence="1">
    <location>
        <begin position="1"/>
        <end position="54"/>
    </location>
</feature>
<protein>
    <submittedName>
        <fullName evidence="3">Uncharacterized protein</fullName>
    </submittedName>
</protein>
<evidence type="ECO:0000256" key="1">
    <source>
        <dbReference type="SAM" id="MobiDB-lite"/>
    </source>
</evidence>
<reference evidence="3 4" key="1">
    <citation type="journal article" date="2014" name="Agronomy (Basel)">
        <title>A Draft Genome Sequence for Ensete ventricosum, the Drought-Tolerant Tree Against Hunger.</title>
        <authorList>
            <person name="Harrison J."/>
            <person name="Moore K.A."/>
            <person name="Paszkiewicz K."/>
            <person name="Jones T."/>
            <person name="Grant M."/>
            <person name="Ambacheew D."/>
            <person name="Muzemil S."/>
            <person name="Studholme D.J."/>
        </authorList>
    </citation>
    <scope>NUCLEOTIDE SEQUENCE [LARGE SCALE GENOMIC DNA]</scope>
</reference>
<evidence type="ECO:0000313" key="3">
    <source>
        <dbReference type="EMBL" id="RRT35658.1"/>
    </source>
</evidence>
<keyword evidence="2" id="KW-0812">Transmembrane</keyword>
<accession>A0A426X879</accession>
<keyword evidence="2" id="KW-1133">Transmembrane helix</keyword>
<feature type="non-terminal residue" evidence="3">
    <location>
        <position position="1"/>
    </location>
</feature>
<gene>
    <name evidence="3" type="ORF">B296_00034634</name>
</gene>